<dbReference type="SMART" id="SM01203">
    <property type="entry name" value="DUF3585"/>
    <property type="match status" value="1"/>
</dbReference>
<dbReference type="InterPro" id="IPR022735">
    <property type="entry name" value="bMERB_dom"/>
</dbReference>
<dbReference type="KEGG" id="bgt:106054470"/>
<feature type="compositionally biased region" description="Basic and acidic residues" evidence="5">
    <location>
        <begin position="230"/>
        <end position="249"/>
    </location>
</feature>
<feature type="compositionally biased region" description="Low complexity" evidence="5">
    <location>
        <begin position="1263"/>
        <end position="1272"/>
    </location>
</feature>
<dbReference type="Gene3D" id="1.10.418.10">
    <property type="entry name" value="Calponin-like domain"/>
    <property type="match status" value="1"/>
</dbReference>
<dbReference type="SUPFAM" id="SSF47576">
    <property type="entry name" value="Calponin-homology domain, CH-domain"/>
    <property type="match status" value="1"/>
</dbReference>
<evidence type="ECO:0000313" key="9">
    <source>
        <dbReference type="Proteomes" id="UP000076420"/>
    </source>
</evidence>
<dbReference type="STRING" id="6526.A0A2C9JFT6"/>
<evidence type="ECO:0000256" key="3">
    <source>
        <dbReference type="ARBA" id="ARBA00022753"/>
    </source>
</evidence>
<feature type="domain" description="Calponin-homology (CH)" evidence="6">
    <location>
        <begin position="2"/>
        <end position="108"/>
    </location>
</feature>
<dbReference type="PANTHER" id="PTHR23167:SF46">
    <property type="entry name" value="EPS15 HOMOLOGY DOMAIN CONTAINING PROTEIN-BINDING PROTEIN 1, ISOFORM F"/>
    <property type="match status" value="1"/>
</dbReference>
<dbReference type="Pfam" id="PF12130">
    <property type="entry name" value="bMERB_dom"/>
    <property type="match status" value="1"/>
</dbReference>
<dbReference type="Gene3D" id="2.10.110.10">
    <property type="entry name" value="Cysteine Rich Protein"/>
    <property type="match status" value="1"/>
</dbReference>
<dbReference type="EnsemblMetazoa" id="BGLB001910-RB">
    <property type="protein sequence ID" value="BGLB001910-PB"/>
    <property type="gene ID" value="BGLB001910"/>
</dbReference>
<feature type="compositionally biased region" description="Low complexity" evidence="5">
    <location>
        <begin position="716"/>
        <end position="726"/>
    </location>
</feature>
<comment type="subcellular location">
    <subcellularLocation>
        <location evidence="1">Endosome</location>
    </subcellularLocation>
</comment>
<feature type="compositionally biased region" description="Polar residues" evidence="5">
    <location>
        <begin position="538"/>
        <end position="548"/>
    </location>
</feature>
<feature type="compositionally biased region" description="Basic and acidic residues" evidence="5">
    <location>
        <begin position="749"/>
        <end position="762"/>
    </location>
</feature>
<feature type="region of interest" description="Disordered" evidence="5">
    <location>
        <begin position="124"/>
        <end position="165"/>
    </location>
</feature>
<evidence type="ECO:0000256" key="5">
    <source>
        <dbReference type="SAM" id="MobiDB-lite"/>
    </source>
</evidence>
<feature type="region of interest" description="Disordered" evidence="5">
    <location>
        <begin position="782"/>
        <end position="819"/>
    </location>
</feature>
<feature type="compositionally biased region" description="Pro residues" evidence="5">
    <location>
        <begin position="499"/>
        <end position="508"/>
    </location>
</feature>
<dbReference type="VEuPathDB" id="VectorBase:BGLB001910"/>
<evidence type="ECO:0000313" key="8">
    <source>
        <dbReference type="EnsemblMetazoa" id="BGLB001910-PB"/>
    </source>
</evidence>
<protein>
    <recommendedName>
        <fullName evidence="10">Calponin-homology (CH) domain-containing protein</fullName>
    </recommendedName>
</protein>
<feature type="region of interest" description="Disordered" evidence="5">
    <location>
        <begin position="405"/>
        <end position="571"/>
    </location>
</feature>
<reference evidence="8" key="1">
    <citation type="submission" date="2020-05" db="UniProtKB">
        <authorList>
            <consortium name="EnsemblMetazoa"/>
        </authorList>
    </citation>
    <scope>IDENTIFICATION</scope>
    <source>
        <strain evidence="8">BB02</strain>
    </source>
</reference>
<evidence type="ECO:0000259" key="6">
    <source>
        <dbReference type="PROSITE" id="PS50021"/>
    </source>
</evidence>
<feature type="compositionally biased region" description="Basic and acidic residues" evidence="5">
    <location>
        <begin position="680"/>
        <end position="689"/>
    </location>
</feature>
<dbReference type="Proteomes" id="UP000076420">
    <property type="component" value="Unassembled WGS sequence"/>
</dbReference>
<feature type="compositionally biased region" description="Polar residues" evidence="5">
    <location>
        <begin position="514"/>
        <end position="525"/>
    </location>
</feature>
<evidence type="ECO:0008006" key="10">
    <source>
        <dbReference type="Google" id="ProtNLM"/>
    </source>
</evidence>
<feature type="compositionally biased region" description="Polar residues" evidence="5">
    <location>
        <begin position="405"/>
        <end position="415"/>
    </location>
</feature>
<dbReference type="InterPro" id="IPR001715">
    <property type="entry name" value="CH_dom"/>
</dbReference>
<name>A0A2C9JFT6_BIOGL</name>
<evidence type="ECO:0000256" key="2">
    <source>
        <dbReference type="ARBA" id="ARBA00022553"/>
    </source>
</evidence>
<feature type="region of interest" description="Disordered" evidence="5">
    <location>
        <begin position="1191"/>
        <end position="1226"/>
    </location>
</feature>
<dbReference type="FunFam" id="1.10.418.10:FF:000023">
    <property type="entry name" value="EH domain-binding protein 1 isoform X1"/>
    <property type="match status" value="1"/>
</dbReference>
<feature type="compositionally biased region" description="Low complexity" evidence="5">
    <location>
        <begin position="353"/>
        <end position="366"/>
    </location>
</feature>
<feature type="compositionally biased region" description="Basic and acidic residues" evidence="5">
    <location>
        <begin position="256"/>
        <end position="267"/>
    </location>
</feature>
<dbReference type="PROSITE" id="PS50021">
    <property type="entry name" value="CH"/>
    <property type="match status" value="1"/>
</dbReference>
<dbReference type="RefSeq" id="XP_013065804.2">
    <property type="nucleotide sequence ID" value="XM_013210350.2"/>
</dbReference>
<evidence type="ECO:0000256" key="1">
    <source>
        <dbReference type="ARBA" id="ARBA00004177"/>
    </source>
</evidence>
<feature type="compositionally biased region" description="Polar residues" evidence="5">
    <location>
        <begin position="603"/>
        <end position="627"/>
    </location>
</feature>
<dbReference type="SUPFAM" id="SSF57716">
    <property type="entry name" value="Glucocorticoid receptor-like (DNA-binding domain)"/>
    <property type="match status" value="1"/>
</dbReference>
<feature type="compositionally biased region" description="Basic and acidic residues" evidence="5">
    <location>
        <begin position="549"/>
        <end position="565"/>
    </location>
</feature>
<feature type="region of interest" description="Disordered" evidence="5">
    <location>
        <begin position="317"/>
        <end position="337"/>
    </location>
</feature>
<dbReference type="InterPro" id="IPR036872">
    <property type="entry name" value="CH_dom_sf"/>
</dbReference>
<dbReference type="PANTHER" id="PTHR23167">
    <property type="entry name" value="CALPONIN HOMOLOGY DOMAIN-CONTAINING PROTEIN DDB_G0272472-RELATED"/>
    <property type="match status" value="1"/>
</dbReference>
<feature type="region of interest" description="Disordered" evidence="5">
    <location>
        <begin position="1263"/>
        <end position="1291"/>
    </location>
</feature>
<feature type="region of interest" description="Disordered" evidence="5">
    <location>
        <begin position="353"/>
        <end position="385"/>
    </location>
</feature>
<dbReference type="PROSITE" id="PS51848">
    <property type="entry name" value="BMERB"/>
    <property type="match status" value="1"/>
</dbReference>
<dbReference type="OrthoDB" id="18853at2759"/>
<feature type="region of interest" description="Disordered" evidence="5">
    <location>
        <begin position="600"/>
        <end position="769"/>
    </location>
</feature>
<keyword evidence="4" id="KW-0175">Coiled coil</keyword>
<feature type="compositionally biased region" description="Basic and acidic residues" evidence="5">
    <location>
        <begin position="470"/>
        <end position="480"/>
    </location>
</feature>
<feature type="domain" description="BMERB" evidence="7">
    <location>
        <begin position="1283"/>
        <end position="1439"/>
    </location>
</feature>
<sequence length="1469" mass="163589">MASKIKGLQMWCKKMTEGYPNVDIANFTTSWRNGLAFCAIIHRFRPDLIDFDSLSPDDVFDNCKLAFELAEKELQIPAFLEASDMARLKVPDKLSIITYVSQYYNYLHALPQLGGPGVKAKVSSKNISGTKRPPEVDVSLAPTTKKASTDLAKENSTPMAEKNPKEPLVNKCAICQKQVYLLERHMEGGKLYHRSCFRHSELSPTNKVYSRSPFLSPSLNSGSPVSPFHEINDSKGDGLHNDKTVKKTEGVAVKHSLSEPDREDSKKSKYQSSESSSAKIAIKERLEDLKSKYTEKEKIHDHNLPLSSKEANKLEKRKAEILSSEKSAETAIKGSKRSVPLIFQKQEELKASASLEQSVSLSSTSSFPKTPISNNGSKAGDTNKFLKDKTKFEDGNDLKLDQKITAASVSTTSQEATKKLTNPKAKPRSLASTFINEMPPAKLLSDTSEMSVSKEKTPKPAPRRLFTESSDIKPTPERPKALAISQDPVNSKTKNETPESPPPLPSTLPPSVSKHPSLQSPVSPTTFPPAHAIEAHSKISSSAKTVNTESKESERESNRVSEKRWSTPAALASPAVLVIPMEKKEEENVKTGLLSSLAKVRNRTMSTPGPNSVNLTLPSQSHTVSNQSISKFSSVGSSKPDYVLSDLSIPNKSKLGTQSKEQTKSTLKPSGQNELTIFKVPDETPKKDSSTAAIKSKNIPESVSALSSLKHIDLRTPSQTQSPTKSTTKEKSETPSLMGILKNGIKKSTKMEIKDVSSKKDSSVSPALKDVKQLSSVSIDVSLTERKPVDQIDRKKSNTHLISTDSKSNTENQKNVPKSNKFLPKEKVINIPSSVDSSVKLQRSNSDTMDSDVLNTIKDNSLKPVSLSIAEDVPQWKKNMEERKKKREELAKIELSTVRTKSTSSTSDSKMRPKSADILDLMKRNELFKVPPTDLSRSPLHKSVENLDKNKENDFGQVLEAKAKLSKPKSMLSEPVIPGSKLDWQLEAEKKMAAIAALETKQGFDSHISKVSSIDTFRVKDSEESVKVTGGFSKTDIKKLNLSWVKTNKSIESVGNIQTGKTEVAFPVNSRKPEDLTQREDFREKLRHLKHVDADKSETDIDMANVKETKKDTATKLISEITLPTNNNNNNLTNKTKLTDQAHIVRLNEKPQPLTVSNLSEIQSNTLKDDDRQNPVSGEVQLDISINNKLIINHERKPKSKSNESDSATPKLESHLHGKTSPKVKRKITVLGRNKQGTLDSPPASPVLKKIEVPSKFDFNESLKSSLTESTSQMSIEDTRTPPPRPPPIIGKKSPGHISVIELQQQLMDIDSRLTDLEIRGRDLEDSIRKVSTSDDNDDDELMIEWFSLITEKNDLVRKEADLVYISREQELENEQEKIEYQLRYLLNIDEHLKSPEEKKEEEYLIQRKVELVEQRNVIVDSIDEDRLRYEEEDRQIKTVLEGKGLLKDQTGMTRAMKGKKVARSIFYT</sequence>
<evidence type="ECO:0000259" key="7">
    <source>
        <dbReference type="PROSITE" id="PS51848"/>
    </source>
</evidence>
<feature type="compositionally biased region" description="Polar residues" evidence="5">
    <location>
        <begin position="799"/>
        <end position="818"/>
    </location>
</feature>
<keyword evidence="2" id="KW-0597">Phosphoprotein</keyword>
<dbReference type="GO" id="GO:0005768">
    <property type="term" value="C:endosome"/>
    <property type="evidence" value="ECO:0007669"/>
    <property type="project" value="UniProtKB-SubCell"/>
</dbReference>
<dbReference type="InterPro" id="IPR050540">
    <property type="entry name" value="F-actin_Monoox_Mical"/>
</dbReference>
<dbReference type="Pfam" id="PF00307">
    <property type="entry name" value="CH"/>
    <property type="match status" value="1"/>
</dbReference>
<gene>
    <name evidence="8" type="primary">106054470</name>
</gene>
<accession>A0A2C9JFT6</accession>
<keyword evidence="3" id="KW-0967">Endosome</keyword>
<feature type="compositionally biased region" description="Low complexity" evidence="5">
    <location>
        <begin position="628"/>
        <end position="638"/>
    </location>
</feature>
<dbReference type="VEuPathDB" id="VectorBase:BGLAX_031906"/>
<feature type="compositionally biased region" description="Basic residues" evidence="5">
    <location>
        <begin position="1217"/>
        <end position="1226"/>
    </location>
</feature>
<dbReference type="SMART" id="SM00033">
    <property type="entry name" value="CH"/>
    <property type="match status" value="1"/>
</dbReference>
<feature type="compositionally biased region" description="Polar residues" evidence="5">
    <location>
        <begin position="648"/>
        <end position="675"/>
    </location>
</feature>
<proteinExistence type="predicted"/>
<feature type="region of interest" description="Disordered" evidence="5">
    <location>
        <begin position="217"/>
        <end position="277"/>
    </location>
</feature>
<feature type="compositionally biased region" description="Polar residues" evidence="5">
    <location>
        <begin position="367"/>
        <end position="377"/>
    </location>
</feature>
<evidence type="ECO:0000256" key="4">
    <source>
        <dbReference type="ARBA" id="ARBA00023054"/>
    </source>
</evidence>
<feature type="compositionally biased region" description="Basic and acidic residues" evidence="5">
    <location>
        <begin position="783"/>
        <end position="796"/>
    </location>
</feature>
<organism evidence="8 9">
    <name type="scientific">Biomphalaria glabrata</name>
    <name type="common">Bloodfluke planorb</name>
    <name type="synonym">Freshwater snail</name>
    <dbReference type="NCBI Taxonomy" id="6526"/>
    <lineage>
        <taxon>Eukaryota</taxon>
        <taxon>Metazoa</taxon>
        <taxon>Spiralia</taxon>
        <taxon>Lophotrochozoa</taxon>
        <taxon>Mollusca</taxon>
        <taxon>Gastropoda</taxon>
        <taxon>Heterobranchia</taxon>
        <taxon>Euthyneura</taxon>
        <taxon>Panpulmonata</taxon>
        <taxon>Hygrophila</taxon>
        <taxon>Lymnaeoidea</taxon>
        <taxon>Planorbidae</taxon>
        <taxon>Biomphalaria</taxon>
    </lineage>
</organism>